<dbReference type="OrthoDB" id="9937820at2759"/>
<dbReference type="GO" id="GO:0005634">
    <property type="term" value="C:nucleus"/>
    <property type="evidence" value="ECO:0007669"/>
    <property type="project" value="UniProtKB-SubCell"/>
</dbReference>
<dbReference type="PANTHER" id="PTHR21166:SF2">
    <property type="entry name" value="CELL DIVISION CONTROL PROTEIN 24 OB DOMAIN-CONTAINING PROTEIN-RELATED"/>
    <property type="match status" value="1"/>
</dbReference>
<keyword evidence="7" id="KW-0378">Hydrolase</keyword>
<evidence type="ECO:0000256" key="9">
    <source>
        <dbReference type="ARBA" id="ARBA00023125"/>
    </source>
</evidence>
<dbReference type="AlphaFoldDB" id="A0A3B3R973"/>
<dbReference type="GeneID" id="111842496"/>
<protein>
    <recommendedName>
        <fullName evidence="15">Meiosis-specific with OB domain-containing protein</fullName>
    </recommendedName>
</protein>
<keyword evidence="5" id="KW-0963">Cytoplasm</keyword>
<sequence length="468" mass="52649">MTYAVPRMHVAIAELHQNSANLSIIGLVVGKTEVKSFPDRKNIGSERYTFSFTIKDSPEHLINISSWGTEEYINGLSSCFRIGDCVIVEKPLTVTKDPEKDDKFCPSTLSLYRLLLTENHSAIKVLSDTEADSRLLSLFHLPVKDHRDFYSLGDIVANGQSLDGNVINILAVVQSIGEPKYFTTGDGRKGQRCEVKLFDEVIMSFCLICWDRENLQYIQTWIPRETVLFVADARVTFDNFRKSMIATIISKTIITVNPDTKEAVQLFKYARDFAGTGALDDQEKLSGDQVSLDSISDVFTVEQLKVSIQKNLDKQDIIYGIVYAFITTLNLDASVSKVIRNRCSRCWYQVSEDMQNCSNPVCPREAQLEVTTSFDLLVDITDHTGTLQSCTLSGTVAEQTLGYSAEEFVHLKEQEKIALKWKFLLERCKILLKILPSPKTRNGFRGNILSCTLADPGEVKQSFTREAL</sequence>
<keyword evidence="4" id="KW-0158">Chromosome</keyword>
<organism evidence="17 18">
    <name type="scientific">Paramormyrops kingsleyae</name>
    <dbReference type="NCBI Taxonomy" id="1676925"/>
    <lineage>
        <taxon>Eukaryota</taxon>
        <taxon>Metazoa</taxon>
        <taxon>Chordata</taxon>
        <taxon>Craniata</taxon>
        <taxon>Vertebrata</taxon>
        <taxon>Euteleostomi</taxon>
        <taxon>Actinopterygii</taxon>
        <taxon>Neopterygii</taxon>
        <taxon>Teleostei</taxon>
        <taxon>Osteoglossocephala</taxon>
        <taxon>Osteoglossomorpha</taxon>
        <taxon>Osteoglossiformes</taxon>
        <taxon>Mormyridae</taxon>
        <taxon>Paramormyrops</taxon>
    </lineage>
</organism>
<evidence type="ECO:0000256" key="14">
    <source>
        <dbReference type="ARBA" id="ARBA00064840"/>
    </source>
</evidence>
<dbReference type="Ensembl" id="ENSPKIT00000039371.1">
    <property type="protein sequence ID" value="ENSPKIP00000014914.1"/>
    <property type="gene ID" value="ENSPKIG00000001813.1"/>
</dbReference>
<evidence type="ECO:0000256" key="15">
    <source>
        <dbReference type="ARBA" id="ARBA00073037"/>
    </source>
</evidence>
<dbReference type="GO" id="GO:0005737">
    <property type="term" value="C:cytoplasm"/>
    <property type="evidence" value="ECO:0007669"/>
    <property type="project" value="UniProtKB-SubCell"/>
</dbReference>
<comment type="function">
    <text evidence="13">Single-stranded DNA-binding protein required for homologous recombination in meiosis I. Required for double strand breaks (DSBs) repair and crossover formation and promotion of faithful and complete synapsis. Not required for the initial loading of recombinases but required to maintain a proper number of RAD51 and DMC1 foci after the zygotene stage. May act by ensuring the stabilization of recombinases, which is required for successful homology search and meiotic recombination. Displays Single-stranded DNA 3'-5' exonuclease activity in vitro.</text>
</comment>
<dbReference type="Proteomes" id="UP000261540">
    <property type="component" value="Unplaced"/>
</dbReference>
<evidence type="ECO:0000256" key="13">
    <source>
        <dbReference type="ARBA" id="ARBA00055425"/>
    </source>
</evidence>
<dbReference type="SUPFAM" id="SSF50249">
    <property type="entry name" value="Nucleic acid-binding proteins"/>
    <property type="match status" value="2"/>
</dbReference>
<evidence type="ECO:0000256" key="7">
    <source>
        <dbReference type="ARBA" id="ARBA00022801"/>
    </source>
</evidence>
<evidence type="ECO:0000256" key="3">
    <source>
        <dbReference type="ARBA" id="ARBA00004496"/>
    </source>
</evidence>
<evidence type="ECO:0000256" key="10">
    <source>
        <dbReference type="ARBA" id="ARBA00023242"/>
    </source>
</evidence>
<name>A0A3B3R973_9TELE</name>
<keyword evidence="8" id="KW-0269">Exonuclease</keyword>
<evidence type="ECO:0000256" key="5">
    <source>
        <dbReference type="ARBA" id="ARBA00022490"/>
    </source>
</evidence>
<dbReference type="Pfam" id="PF24903">
    <property type="entry name" value="OB_MEIOB_N"/>
    <property type="match status" value="1"/>
</dbReference>
<evidence type="ECO:0000313" key="18">
    <source>
        <dbReference type="Proteomes" id="UP000261540"/>
    </source>
</evidence>
<comment type="subcellular location">
    <subcellularLocation>
        <location evidence="2">Chromosome</location>
    </subcellularLocation>
    <subcellularLocation>
        <location evidence="3">Cytoplasm</location>
    </subcellularLocation>
    <subcellularLocation>
        <location evidence="1">Nucleus</location>
    </subcellularLocation>
</comment>
<dbReference type="Ensembl" id="ENSPKIT00000039390.1">
    <property type="protein sequence ID" value="ENSPKIP00000014933.1"/>
    <property type="gene ID" value="ENSPKIG00000001813.1"/>
</dbReference>
<evidence type="ECO:0000256" key="4">
    <source>
        <dbReference type="ARBA" id="ARBA00022454"/>
    </source>
</evidence>
<dbReference type="GO" id="GO:0000712">
    <property type="term" value="P:resolution of meiotic recombination intermediates"/>
    <property type="evidence" value="ECO:0007669"/>
    <property type="project" value="TreeGrafter"/>
</dbReference>
<evidence type="ECO:0000313" key="17">
    <source>
        <dbReference type="Ensembl" id="ENSPKIP00000014933.1"/>
    </source>
</evidence>
<comment type="subunit">
    <text evidence="14">Component of a multiprotein complex with RPA2 and SPATA22. Interacts with SPATA22. Interacts with the complex BRME1:HSF2BP:BRCA2.</text>
</comment>
<dbReference type="GO" id="GO:0003697">
    <property type="term" value="F:single-stranded DNA binding"/>
    <property type="evidence" value="ECO:0007669"/>
    <property type="project" value="TreeGrafter"/>
</dbReference>
<evidence type="ECO:0000256" key="11">
    <source>
        <dbReference type="ARBA" id="ARBA00023254"/>
    </source>
</evidence>
<dbReference type="FunFam" id="2.40.50.140:FF:000171">
    <property type="entry name" value="meiosis-specific with OB domain-containing protein isoform X1"/>
    <property type="match status" value="1"/>
</dbReference>
<comment type="similarity">
    <text evidence="12">Belongs to the MEIOB family.</text>
</comment>
<feature type="domain" description="MEIOB-like N-terminal" evidence="16">
    <location>
        <begin position="9"/>
        <end position="144"/>
    </location>
</feature>
<dbReference type="Gene3D" id="2.40.50.140">
    <property type="entry name" value="Nucleic acid-binding proteins"/>
    <property type="match status" value="3"/>
</dbReference>
<dbReference type="GO" id="GO:0005694">
    <property type="term" value="C:chromosome"/>
    <property type="evidence" value="ECO:0007669"/>
    <property type="project" value="UniProtKB-SubCell"/>
</dbReference>
<dbReference type="FunFam" id="2.40.50.140:FF:000239">
    <property type="entry name" value="Meiosis specific with OB domains"/>
    <property type="match status" value="1"/>
</dbReference>
<keyword evidence="18" id="KW-1185">Reference proteome</keyword>
<dbReference type="RefSeq" id="XP_023664901.1">
    <property type="nucleotide sequence ID" value="XM_023809133.1"/>
</dbReference>
<evidence type="ECO:0000259" key="16">
    <source>
        <dbReference type="Pfam" id="PF24903"/>
    </source>
</evidence>
<keyword evidence="10" id="KW-0539">Nucleus</keyword>
<dbReference type="RefSeq" id="XP_023664903.1">
    <property type="nucleotide sequence ID" value="XM_023809135.1"/>
</dbReference>
<dbReference type="InterPro" id="IPR052469">
    <property type="entry name" value="MEIOB"/>
</dbReference>
<dbReference type="InterPro" id="IPR012340">
    <property type="entry name" value="NA-bd_OB-fold"/>
</dbReference>
<keyword evidence="6" id="KW-0540">Nuclease</keyword>
<dbReference type="RefSeq" id="XP_023664902.1">
    <property type="nucleotide sequence ID" value="XM_023809134.1"/>
</dbReference>
<reference evidence="17" key="1">
    <citation type="submission" date="2025-05" db="UniProtKB">
        <authorList>
            <consortium name="Ensembl"/>
        </authorList>
    </citation>
    <scope>IDENTIFICATION</scope>
</reference>
<dbReference type="FunFam" id="2.40.50.140:FF:000248">
    <property type="entry name" value="Meiosis specific with OB domains"/>
    <property type="match status" value="1"/>
</dbReference>
<dbReference type="InterPro" id="IPR056880">
    <property type="entry name" value="OB_MEIOB_N"/>
</dbReference>
<evidence type="ECO:0000256" key="12">
    <source>
        <dbReference type="ARBA" id="ARBA00038329"/>
    </source>
</evidence>
<evidence type="ECO:0000256" key="6">
    <source>
        <dbReference type="ARBA" id="ARBA00022722"/>
    </source>
</evidence>
<dbReference type="STRING" id="1676925.ENSPKIP00000014914"/>
<evidence type="ECO:0000256" key="1">
    <source>
        <dbReference type="ARBA" id="ARBA00004123"/>
    </source>
</evidence>
<accession>A0A3B3R973</accession>
<keyword evidence="11" id="KW-0469">Meiosis</keyword>
<dbReference type="PANTHER" id="PTHR21166">
    <property type="entry name" value="CELL DIVISION CONTROL PROTEIN 24 OB DOMAIN-CONTAINING PROTEIN-RELATED"/>
    <property type="match status" value="1"/>
</dbReference>
<evidence type="ECO:0000256" key="2">
    <source>
        <dbReference type="ARBA" id="ARBA00004286"/>
    </source>
</evidence>
<dbReference type="GO" id="GO:0008310">
    <property type="term" value="F:single-stranded DNA 3'-5' DNA exonuclease activity"/>
    <property type="evidence" value="ECO:0007669"/>
    <property type="project" value="TreeGrafter"/>
</dbReference>
<proteinExistence type="inferred from homology"/>
<dbReference type="GeneTree" id="ENSGT00390000001723"/>
<evidence type="ECO:0000256" key="8">
    <source>
        <dbReference type="ARBA" id="ARBA00022839"/>
    </source>
</evidence>
<keyword evidence="9" id="KW-0238">DNA-binding</keyword>